<feature type="chain" id="PRO_5001546007" evidence="6">
    <location>
        <begin position="21"/>
        <end position="446"/>
    </location>
</feature>
<evidence type="ECO:0000256" key="2">
    <source>
        <dbReference type="ARBA" id="ARBA00022692"/>
    </source>
</evidence>
<evidence type="ECO:0000256" key="5">
    <source>
        <dbReference type="SAM" id="Phobius"/>
    </source>
</evidence>
<gene>
    <name evidence="8" type="ORF">X777_01227</name>
</gene>
<dbReference type="InterPro" id="IPR006202">
    <property type="entry name" value="Neur_chan_lig-bd"/>
</dbReference>
<protein>
    <submittedName>
        <fullName evidence="8">Neuronal acetylcholine receptor subunit alpha-10</fullName>
    </submittedName>
</protein>
<evidence type="ECO:0000256" key="6">
    <source>
        <dbReference type="SAM" id="SignalP"/>
    </source>
</evidence>
<keyword evidence="9" id="KW-1185">Reference proteome</keyword>
<evidence type="ECO:0000256" key="4">
    <source>
        <dbReference type="ARBA" id="ARBA00023136"/>
    </source>
</evidence>
<dbReference type="OrthoDB" id="446173at2759"/>
<name>A0A026WQH1_OOCBI</name>
<feature type="transmembrane region" description="Helical" evidence="5">
    <location>
        <begin position="284"/>
        <end position="305"/>
    </location>
</feature>
<dbReference type="InterPro" id="IPR038050">
    <property type="entry name" value="Neuro_actylchol_rec"/>
</dbReference>
<dbReference type="FunFam" id="2.70.170.10:FF:000028">
    <property type="entry name" value="AcetylCholine Receptor"/>
    <property type="match status" value="1"/>
</dbReference>
<feature type="transmembrane region" description="Helical" evidence="5">
    <location>
        <begin position="317"/>
        <end position="336"/>
    </location>
</feature>
<dbReference type="GO" id="GO:0004888">
    <property type="term" value="F:transmembrane signaling receptor activity"/>
    <property type="evidence" value="ECO:0007669"/>
    <property type="project" value="InterPro"/>
</dbReference>
<dbReference type="CDD" id="cd18989">
    <property type="entry name" value="LGIC_ECD_cation"/>
    <property type="match status" value="1"/>
</dbReference>
<dbReference type="OMA" id="CCPNDTY"/>
<keyword evidence="6" id="KW-0732">Signal</keyword>
<dbReference type="PANTHER" id="PTHR18945">
    <property type="entry name" value="NEUROTRANSMITTER GATED ION CHANNEL"/>
    <property type="match status" value="1"/>
</dbReference>
<sequence length="446" mass="51696">MKMRILQVFGFFVILWQTQFDPFAAATSPESDVVIRGCKSLESNTARLRLEKYLFCDYDSSLRPNHHKVVTNVTIKLMPKMMEWSGQDSIALHTWISFSWTDGHLTWTPSNYDGITYIHVKSYRIWIPELYVYNSGDMSEDSFLTVTNCLLFNTGAVNCIWAAKYISRCNGDYTYWPYDQQKCRIVFGSWSYTGEEIDFHLDGDGILMEDYENNTEWNLEFVSAAKRVKKYECCPDDTFPTIDYTFLLTRYNGIQQKSQITPAMILIFLTLTVLWLDSRTTERVVIACVNFFCHMFFLFDLHWQLPYNGAKLPNILLFYRDSLAMATFAVILTALLRKLQDISMEVPSWISSTTTFVLSNKAGRFLVLNDEESKIADGVTEENADPPKSGMRTKESWRHFAAIIEWLSFFCVAFTYLIILIILVPTSNYEKKNNLNVQNTLTGFIH</sequence>
<dbReference type="PRINTS" id="PR00252">
    <property type="entry name" value="NRIONCHANNEL"/>
</dbReference>
<dbReference type="InterPro" id="IPR036719">
    <property type="entry name" value="Neuro-gated_channel_TM_sf"/>
</dbReference>
<evidence type="ECO:0000256" key="1">
    <source>
        <dbReference type="ARBA" id="ARBA00004141"/>
    </source>
</evidence>
<dbReference type="AlphaFoldDB" id="A0A026WQH1"/>
<dbReference type="STRING" id="2015173.A0A026WQH1"/>
<dbReference type="InterPro" id="IPR036734">
    <property type="entry name" value="Neur_chan_lig-bd_sf"/>
</dbReference>
<dbReference type="InterPro" id="IPR006201">
    <property type="entry name" value="Neur_channel"/>
</dbReference>
<dbReference type="EMBL" id="KK107128">
    <property type="protein sequence ID" value="EZA58270.1"/>
    <property type="molecule type" value="Genomic_DNA"/>
</dbReference>
<keyword evidence="2 5" id="KW-0812">Transmembrane</keyword>
<keyword evidence="8" id="KW-0675">Receptor</keyword>
<dbReference type="GO" id="GO:0016020">
    <property type="term" value="C:membrane"/>
    <property type="evidence" value="ECO:0007669"/>
    <property type="project" value="UniProtKB-SubCell"/>
</dbReference>
<evidence type="ECO:0000313" key="9">
    <source>
        <dbReference type="Proteomes" id="UP000053097"/>
    </source>
</evidence>
<comment type="subcellular location">
    <subcellularLocation>
        <location evidence="1">Membrane</location>
        <topology evidence="1">Multi-pass membrane protein</topology>
    </subcellularLocation>
</comment>
<feature type="domain" description="Neurotransmitter-gated ion-channel ligand-binding" evidence="7">
    <location>
        <begin position="49"/>
        <end position="250"/>
    </location>
</feature>
<dbReference type="SUPFAM" id="SSF90112">
    <property type="entry name" value="Neurotransmitter-gated ion-channel transmembrane pore"/>
    <property type="match status" value="1"/>
</dbReference>
<evidence type="ECO:0000313" key="8">
    <source>
        <dbReference type="EMBL" id="EZA58270.1"/>
    </source>
</evidence>
<dbReference type="Pfam" id="PF02931">
    <property type="entry name" value="Neur_chan_LBD"/>
    <property type="match status" value="1"/>
</dbReference>
<reference evidence="8 9" key="1">
    <citation type="journal article" date="2014" name="Curr. Biol.">
        <title>The genome of the clonal raider ant Cerapachys biroi.</title>
        <authorList>
            <person name="Oxley P.R."/>
            <person name="Ji L."/>
            <person name="Fetter-Pruneda I."/>
            <person name="McKenzie S.K."/>
            <person name="Li C."/>
            <person name="Hu H."/>
            <person name="Zhang G."/>
            <person name="Kronauer D.J."/>
        </authorList>
    </citation>
    <scope>NUCLEOTIDE SEQUENCE [LARGE SCALE GENOMIC DNA]</scope>
</reference>
<proteinExistence type="predicted"/>
<dbReference type="Gene3D" id="2.70.170.10">
    <property type="entry name" value="Neurotransmitter-gated ion-channel ligand-binding domain"/>
    <property type="match status" value="1"/>
</dbReference>
<dbReference type="Proteomes" id="UP000053097">
    <property type="component" value="Unassembled WGS sequence"/>
</dbReference>
<accession>A0A026WQH1</accession>
<dbReference type="SUPFAM" id="SSF63712">
    <property type="entry name" value="Nicotinic receptor ligand binding domain-like"/>
    <property type="match status" value="1"/>
</dbReference>
<feature type="signal peptide" evidence="6">
    <location>
        <begin position="1"/>
        <end position="20"/>
    </location>
</feature>
<dbReference type="GO" id="GO:0005230">
    <property type="term" value="F:extracellular ligand-gated monoatomic ion channel activity"/>
    <property type="evidence" value="ECO:0007669"/>
    <property type="project" value="InterPro"/>
</dbReference>
<organism evidence="8 9">
    <name type="scientific">Ooceraea biroi</name>
    <name type="common">Clonal raider ant</name>
    <name type="synonym">Cerapachys biroi</name>
    <dbReference type="NCBI Taxonomy" id="2015173"/>
    <lineage>
        <taxon>Eukaryota</taxon>
        <taxon>Metazoa</taxon>
        <taxon>Ecdysozoa</taxon>
        <taxon>Arthropoda</taxon>
        <taxon>Hexapoda</taxon>
        <taxon>Insecta</taxon>
        <taxon>Pterygota</taxon>
        <taxon>Neoptera</taxon>
        <taxon>Endopterygota</taxon>
        <taxon>Hymenoptera</taxon>
        <taxon>Apocrita</taxon>
        <taxon>Aculeata</taxon>
        <taxon>Formicoidea</taxon>
        <taxon>Formicidae</taxon>
        <taxon>Dorylinae</taxon>
        <taxon>Ooceraea</taxon>
    </lineage>
</organism>
<feature type="transmembrane region" description="Helical" evidence="5">
    <location>
        <begin position="400"/>
        <end position="424"/>
    </location>
</feature>
<feature type="transmembrane region" description="Helical" evidence="5">
    <location>
        <begin position="260"/>
        <end position="277"/>
    </location>
</feature>
<keyword evidence="4 5" id="KW-0472">Membrane</keyword>
<evidence type="ECO:0000259" key="7">
    <source>
        <dbReference type="Pfam" id="PF02931"/>
    </source>
</evidence>
<evidence type="ECO:0000256" key="3">
    <source>
        <dbReference type="ARBA" id="ARBA00022989"/>
    </source>
</evidence>
<keyword evidence="3 5" id="KW-1133">Transmembrane helix</keyword>
<dbReference type="Gene3D" id="1.20.58.390">
    <property type="entry name" value="Neurotransmitter-gated ion-channel transmembrane domain"/>
    <property type="match status" value="1"/>
</dbReference>